<sequence length="192" mass="22313">MKFEEQGSLTRNGQRVWRDFSAALQQLLTEQAFEKITVQTLCQRANYPRATFYNYFYDKYDLLDGCWAQLMTYCGFDQVRENVTQATLVACFDQLYQLLAAQQPYLQQVLRHNSSALLPAQLQTYMVRTNQVLFKGTRLDTGQVPLPLAIAHCYASIFLVLKWIFLENHPTTLAQAHQYLAVLDAQYWQPSH</sequence>
<gene>
    <name evidence="4" type="ORF">FC07_GL000526</name>
</gene>
<dbReference type="RefSeq" id="WP_057904956.1">
    <property type="nucleotide sequence ID" value="NZ_AZDA01000091.1"/>
</dbReference>
<accession>A0A0R1GPZ8</accession>
<evidence type="ECO:0000259" key="3">
    <source>
        <dbReference type="PROSITE" id="PS50977"/>
    </source>
</evidence>
<dbReference type="PANTHER" id="PTHR43479:SF7">
    <property type="entry name" value="TETR-FAMILY TRANSCRIPTIONAL REGULATOR"/>
    <property type="match status" value="1"/>
</dbReference>
<protein>
    <recommendedName>
        <fullName evidence="3">HTH tetR-type domain-containing protein</fullName>
    </recommendedName>
</protein>
<keyword evidence="5" id="KW-1185">Reference proteome</keyword>
<dbReference type="SUPFAM" id="SSF46689">
    <property type="entry name" value="Homeodomain-like"/>
    <property type="match status" value="1"/>
</dbReference>
<dbReference type="InterPro" id="IPR009057">
    <property type="entry name" value="Homeodomain-like_sf"/>
</dbReference>
<keyword evidence="1 2" id="KW-0238">DNA-binding</keyword>
<evidence type="ECO:0000256" key="2">
    <source>
        <dbReference type="PROSITE-ProRule" id="PRU00335"/>
    </source>
</evidence>
<dbReference type="GO" id="GO:0003677">
    <property type="term" value="F:DNA binding"/>
    <property type="evidence" value="ECO:0007669"/>
    <property type="project" value="UniProtKB-UniRule"/>
</dbReference>
<proteinExistence type="predicted"/>
<evidence type="ECO:0000313" key="4">
    <source>
        <dbReference type="EMBL" id="KRK34515.1"/>
    </source>
</evidence>
<feature type="domain" description="HTH tetR-type" evidence="3">
    <location>
        <begin position="14"/>
        <end position="74"/>
    </location>
</feature>
<name>A0A0R1GPZ8_9LACO</name>
<dbReference type="PROSITE" id="PS50977">
    <property type="entry name" value="HTH_TETR_2"/>
    <property type="match status" value="1"/>
</dbReference>
<dbReference type="Proteomes" id="UP000051461">
    <property type="component" value="Unassembled WGS sequence"/>
</dbReference>
<evidence type="ECO:0000256" key="1">
    <source>
        <dbReference type="ARBA" id="ARBA00023125"/>
    </source>
</evidence>
<organism evidence="4 5">
    <name type="scientific">Loigolactobacillus bifermentans DSM 20003</name>
    <dbReference type="NCBI Taxonomy" id="1423726"/>
    <lineage>
        <taxon>Bacteria</taxon>
        <taxon>Bacillati</taxon>
        <taxon>Bacillota</taxon>
        <taxon>Bacilli</taxon>
        <taxon>Lactobacillales</taxon>
        <taxon>Lactobacillaceae</taxon>
        <taxon>Loigolactobacillus</taxon>
    </lineage>
</organism>
<dbReference type="STRING" id="1423726.FC07_GL000526"/>
<evidence type="ECO:0000313" key="5">
    <source>
        <dbReference type="Proteomes" id="UP000051461"/>
    </source>
</evidence>
<dbReference type="InterPro" id="IPR001647">
    <property type="entry name" value="HTH_TetR"/>
</dbReference>
<dbReference type="EMBL" id="AZDA01000091">
    <property type="protein sequence ID" value="KRK34515.1"/>
    <property type="molecule type" value="Genomic_DNA"/>
</dbReference>
<dbReference type="InterPro" id="IPR050624">
    <property type="entry name" value="HTH-type_Tx_Regulator"/>
</dbReference>
<dbReference type="AlphaFoldDB" id="A0A0R1GPZ8"/>
<reference evidence="4 5" key="1">
    <citation type="journal article" date="2015" name="Genome Announc.">
        <title>Expanding the biotechnology potential of lactobacilli through comparative genomics of 213 strains and associated genera.</title>
        <authorList>
            <person name="Sun Z."/>
            <person name="Harris H.M."/>
            <person name="McCann A."/>
            <person name="Guo C."/>
            <person name="Argimon S."/>
            <person name="Zhang W."/>
            <person name="Yang X."/>
            <person name="Jeffery I.B."/>
            <person name="Cooney J.C."/>
            <person name="Kagawa T.F."/>
            <person name="Liu W."/>
            <person name="Song Y."/>
            <person name="Salvetti E."/>
            <person name="Wrobel A."/>
            <person name="Rasinkangas P."/>
            <person name="Parkhill J."/>
            <person name="Rea M.C."/>
            <person name="O'Sullivan O."/>
            <person name="Ritari J."/>
            <person name="Douillard F.P."/>
            <person name="Paul Ross R."/>
            <person name="Yang R."/>
            <person name="Briner A.E."/>
            <person name="Felis G.E."/>
            <person name="de Vos W.M."/>
            <person name="Barrangou R."/>
            <person name="Klaenhammer T.R."/>
            <person name="Caufield P.W."/>
            <person name="Cui Y."/>
            <person name="Zhang H."/>
            <person name="O'Toole P.W."/>
        </authorList>
    </citation>
    <scope>NUCLEOTIDE SEQUENCE [LARGE SCALE GENOMIC DNA]</scope>
    <source>
        <strain evidence="4 5">DSM 20003</strain>
    </source>
</reference>
<comment type="caution">
    <text evidence="4">The sequence shown here is derived from an EMBL/GenBank/DDBJ whole genome shotgun (WGS) entry which is preliminary data.</text>
</comment>
<feature type="DNA-binding region" description="H-T-H motif" evidence="2">
    <location>
        <begin position="37"/>
        <end position="56"/>
    </location>
</feature>
<dbReference type="OrthoDB" id="9810250at2"/>
<dbReference type="PANTHER" id="PTHR43479">
    <property type="entry name" value="ACREF/ENVCD OPERON REPRESSOR-RELATED"/>
    <property type="match status" value="1"/>
</dbReference>
<dbReference type="PATRIC" id="fig|1423726.3.peg.542"/>
<dbReference type="Pfam" id="PF00440">
    <property type="entry name" value="TetR_N"/>
    <property type="match status" value="1"/>
</dbReference>
<dbReference type="Gene3D" id="1.10.357.10">
    <property type="entry name" value="Tetracycline Repressor, domain 2"/>
    <property type="match status" value="1"/>
</dbReference>